<evidence type="ECO:0008006" key="4">
    <source>
        <dbReference type="Google" id="ProtNLM"/>
    </source>
</evidence>
<dbReference type="EMBL" id="JBICBT010001088">
    <property type="protein sequence ID" value="KAL3083882.1"/>
    <property type="molecule type" value="Genomic_DNA"/>
</dbReference>
<feature type="signal peptide" evidence="1">
    <location>
        <begin position="1"/>
        <end position="21"/>
    </location>
</feature>
<sequence>MNSHPLIYLLICGLIISLTIGNDAEDTEGTTDQTTSISDVPGTLKTAMEFSEEFKECEFFFELLSEKELSDRQALWEMTRDAAKRDLSELDEVASDFRISNPVSPDDPNQPDLTHYYELPTNTLLSYDELRDPIVSADNELDDTKFLKKAWDLGFKDAPDAAPFFNSSIFPPNKVAPYFRAEIRMQKHRVCLFSLLNMIRGLNHRVQVNFNFMPGFVGINKKTALNIMRYYNDPNKSKELLRDIVLEEFKLSQNNRSSSMSLHGNFDGAKDSQVIYFSIWTKNVKKNVPARHGKIDAPFMGTHMSRGKRHAEAALKISADKRGDSNTDDDSAKK</sequence>
<evidence type="ECO:0000313" key="3">
    <source>
        <dbReference type="Proteomes" id="UP001620626"/>
    </source>
</evidence>
<keyword evidence="3" id="KW-1185">Reference proteome</keyword>
<organism evidence="2 3">
    <name type="scientific">Heterodera trifolii</name>
    <dbReference type="NCBI Taxonomy" id="157864"/>
    <lineage>
        <taxon>Eukaryota</taxon>
        <taxon>Metazoa</taxon>
        <taxon>Ecdysozoa</taxon>
        <taxon>Nematoda</taxon>
        <taxon>Chromadorea</taxon>
        <taxon>Rhabditida</taxon>
        <taxon>Tylenchina</taxon>
        <taxon>Tylenchomorpha</taxon>
        <taxon>Tylenchoidea</taxon>
        <taxon>Heteroderidae</taxon>
        <taxon>Heteroderinae</taxon>
        <taxon>Heterodera</taxon>
    </lineage>
</organism>
<name>A0ABD2J086_9BILA</name>
<gene>
    <name evidence="2" type="ORF">niasHT_036453</name>
</gene>
<feature type="chain" id="PRO_5044754835" description="Leucokinin" evidence="1">
    <location>
        <begin position="22"/>
        <end position="334"/>
    </location>
</feature>
<protein>
    <recommendedName>
        <fullName evidence="4">Leucokinin</fullName>
    </recommendedName>
</protein>
<dbReference type="AlphaFoldDB" id="A0ABD2J086"/>
<proteinExistence type="predicted"/>
<dbReference type="Proteomes" id="UP001620626">
    <property type="component" value="Unassembled WGS sequence"/>
</dbReference>
<keyword evidence="1" id="KW-0732">Signal</keyword>
<evidence type="ECO:0000313" key="2">
    <source>
        <dbReference type="EMBL" id="KAL3083882.1"/>
    </source>
</evidence>
<accession>A0ABD2J086</accession>
<reference evidence="2 3" key="1">
    <citation type="submission" date="2024-10" db="EMBL/GenBank/DDBJ databases">
        <authorList>
            <person name="Kim D."/>
        </authorList>
    </citation>
    <scope>NUCLEOTIDE SEQUENCE [LARGE SCALE GENOMIC DNA]</scope>
    <source>
        <strain evidence="2">BH-2024</strain>
    </source>
</reference>
<comment type="caution">
    <text evidence="2">The sequence shown here is derived from an EMBL/GenBank/DDBJ whole genome shotgun (WGS) entry which is preliminary data.</text>
</comment>
<evidence type="ECO:0000256" key="1">
    <source>
        <dbReference type="SAM" id="SignalP"/>
    </source>
</evidence>